<reference evidence="2 3" key="1">
    <citation type="submission" date="2024-02" db="EMBL/GenBank/DDBJ databases">
        <authorList>
            <person name="Chen Y."/>
            <person name="Shah S."/>
            <person name="Dougan E. K."/>
            <person name="Thang M."/>
            <person name="Chan C."/>
        </authorList>
    </citation>
    <scope>NUCLEOTIDE SEQUENCE [LARGE SCALE GENOMIC DNA]</scope>
</reference>
<name>A0ABP0JCG6_9DINO</name>
<dbReference type="EMBL" id="CAXAMM010006669">
    <property type="protein sequence ID" value="CAK9011874.1"/>
    <property type="molecule type" value="Genomic_DNA"/>
</dbReference>
<feature type="region of interest" description="Disordered" evidence="1">
    <location>
        <begin position="830"/>
        <end position="866"/>
    </location>
</feature>
<protein>
    <submittedName>
        <fullName evidence="2">Retrovirus-related Pol polyprotein from transposon TNT 1-94</fullName>
    </submittedName>
</protein>
<sequence>MLKRKVIHQMERPKSSLGSVRIEEFSGERFRYTKWKKAVEAQQQLYRLEEQELAMLVYLSTKRDARDCLDQAPISEFTRAGGLKLVWRLLDEAFGETEDEQFERAEKEYNQYRRLPGQAVSAYIGQMKRLKAQYQRVDPESQISDRAWGQRLLNRCSLSRRERLDVFFSAGGLYDPVAIERALRHRCANTHEDERRVPNPTRNTKVSKPRYYDEKKKTGYKKVYKRIYVAGGEDEDEEPGDEAEEEDLEAEGLEEQDVFYEDQGEDTEELNMIQEEDNLPEDGEEVQESLKEAYAAGWKAKAKMNDKKKSRGWTGGNSTLPPSVAQKKQSSHCASCGQKGHWRGDPQCPNVLAGKDKPHQKKTTPPAASNTIHFTYAVTTHKKTKTEEVKTSGPMMVSCPQCRWPTTTSAKFCSQCGYRFDWDQRMAEGKRGWTVVSPEEDDEDQVPSSESSKPDDKPKMYHLRKGLLHEAAGTGSSRRLNKEKIKASPEEVLAALPMMSKSEKKQIKKVLMKEEHDAAFERLDKGKLLQHYASSSSEEGDPAARASGHQLPVTPKTKGTSGGYMEEVRKKDLPKPVRDKMLAKFRQELYEAQLHRGKLKPSSCAPTPTVEQARCHHPFERLRWSANGDGHYAACKDCGLKSVIYFSERHGAWVASQEVETPPQEVFVTSVPGMAIMDSGCRTAVAGLKWHMDFQEMLKEKGLSWHEEDEQETFQFGSGGPEESQKAYIYPVGIHGFHDVIRMSCVGGGAASCPGLIGPSEMARWGVVMDFANKKMQIKGSWQQMALTSTRHPAVCLLDLGSKLQEFWANEEIKCTLKMLKRAPQSWAFSAEHRAPSEEESSGDESSPENDEEAYTSEEEGEQGQMMKALQRLEHDLAHIPLQEAERNEDDGEWELVNDTDETESITSHEFGVHEEDGSEETSSEEEMTEHEVYCSGIQKKHCSKKERSEIAGSIKEIQKIYIQRQQEEKKGKESRTMKIPRRNKTGPWKVLELFTWTCMISLCAVQRGNWEMMEPITLPNWDICRDDHQKEALEYLSRADPDLLVVAWPCGPWSVLQGFGHKTEEQLRQLGEKRQRARKILKFVLRAVKDQRLGRTNHH</sequence>
<gene>
    <name evidence="2" type="ORF">SCF082_LOCUS11281</name>
</gene>
<evidence type="ECO:0000256" key="1">
    <source>
        <dbReference type="SAM" id="MobiDB-lite"/>
    </source>
</evidence>
<keyword evidence="3" id="KW-1185">Reference proteome</keyword>
<feature type="compositionally biased region" description="Acidic residues" evidence="1">
    <location>
        <begin position="917"/>
        <end position="928"/>
    </location>
</feature>
<dbReference type="Proteomes" id="UP001642464">
    <property type="component" value="Unassembled WGS sequence"/>
</dbReference>
<organism evidence="2 3">
    <name type="scientific">Durusdinium trenchii</name>
    <dbReference type="NCBI Taxonomy" id="1381693"/>
    <lineage>
        <taxon>Eukaryota</taxon>
        <taxon>Sar</taxon>
        <taxon>Alveolata</taxon>
        <taxon>Dinophyceae</taxon>
        <taxon>Suessiales</taxon>
        <taxon>Symbiodiniaceae</taxon>
        <taxon>Durusdinium</taxon>
    </lineage>
</organism>
<feature type="region of interest" description="Disordered" evidence="1">
    <location>
        <begin position="901"/>
        <end position="928"/>
    </location>
</feature>
<feature type="compositionally biased region" description="Acidic residues" evidence="1">
    <location>
        <begin position="838"/>
        <end position="862"/>
    </location>
</feature>
<accession>A0ABP0JCG6</accession>
<comment type="caution">
    <text evidence="2">The sequence shown here is derived from an EMBL/GenBank/DDBJ whole genome shotgun (WGS) entry which is preliminary data.</text>
</comment>
<feature type="region of interest" description="Disordered" evidence="1">
    <location>
        <begin position="230"/>
        <end position="254"/>
    </location>
</feature>
<evidence type="ECO:0000313" key="3">
    <source>
        <dbReference type="Proteomes" id="UP001642464"/>
    </source>
</evidence>
<feature type="region of interest" description="Disordered" evidence="1">
    <location>
        <begin position="305"/>
        <end position="367"/>
    </location>
</feature>
<evidence type="ECO:0000313" key="2">
    <source>
        <dbReference type="EMBL" id="CAK9011874.1"/>
    </source>
</evidence>
<proteinExistence type="predicted"/>
<feature type="region of interest" description="Disordered" evidence="1">
    <location>
        <begin position="532"/>
        <end position="573"/>
    </location>
</feature>
<feature type="region of interest" description="Disordered" evidence="1">
    <location>
        <begin position="431"/>
        <end position="459"/>
    </location>
</feature>
<feature type="compositionally biased region" description="Acidic residues" evidence="1">
    <location>
        <begin position="232"/>
        <end position="254"/>
    </location>
</feature>
<feature type="compositionally biased region" description="Polar residues" evidence="1">
    <location>
        <begin position="316"/>
        <end position="333"/>
    </location>
</feature>